<evidence type="ECO:0000256" key="10">
    <source>
        <dbReference type="RuleBase" id="RU361207"/>
    </source>
</evidence>
<evidence type="ECO:0000256" key="1">
    <source>
        <dbReference type="ARBA" id="ARBA00000439"/>
    </source>
</evidence>
<dbReference type="RefSeq" id="WP_106202868.1">
    <property type="nucleotide sequence ID" value="NZ_PVTD01000001.1"/>
</dbReference>
<protein>
    <recommendedName>
        <fullName evidence="4 10">4-alpha-glucanotransferase</fullName>
        <ecNumber evidence="3 10">2.4.1.25</ecNumber>
    </recommendedName>
    <alternativeName>
        <fullName evidence="8 10">Amylomaltase</fullName>
    </alternativeName>
    <alternativeName>
        <fullName evidence="9 10">Disproportionating enzyme</fullName>
    </alternativeName>
</protein>
<dbReference type="NCBIfam" id="TIGR00217">
    <property type="entry name" value="malQ"/>
    <property type="match status" value="1"/>
</dbReference>
<name>A0A2T0RXZ5_9RHOB</name>
<gene>
    <name evidence="11" type="ORF">CLV78_101152</name>
</gene>
<comment type="caution">
    <text evidence="11">The sequence shown here is derived from an EMBL/GenBank/DDBJ whole genome shotgun (WGS) entry which is preliminary data.</text>
</comment>
<dbReference type="PANTHER" id="PTHR32438:SF5">
    <property type="entry name" value="4-ALPHA-GLUCANOTRANSFERASE DPE1, CHLOROPLASTIC_AMYLOPLASTIC"/>
    <property type="match status" value="1"/>
</dbReference>
<evidence type="ECO:0000256" key="5">
    <source>
        <dbReference type="ARBA" id="ARBA00022676"/>
    </source>
</evidence>
<comment type="similarity">
    <text evidence="2 10">Belongs to the disproportionating enzyme family.</text>
</comment>
<evidence type="ECO:0000256" key="8">
    <source>
        <dbReference type="ARBA" id="ARBA00031423"/>
    </source>
</evidence>
<dbReference type="Proteomes" id="UP000239480">
    <property type="component" value="Unassembled WGS sequence"/>
</dbReference>
<evidence type="ECO:0000256" key="3">
    <source>
        <dbReference type="ARBA" id="ARBA00012560"/>
    </source>
</evidence>
<evidence type="ECO:0000256" key="9">
    <source>
        <dbReference type="ARBA" id="ARBA00031501"/>
    </source>
</evidence>
<dbReference type="Gene3D" id="3.20.20.80">
    <property type="entry name" value="Glycosidases"/>
    <property type="match status" value="1"/>
</dbReference>
<accession>A0A2T0RXZ5</accession>
<evidence type="ECO:0000256" key="7">
    <source>
        <dbReference type="ARBA" id="ARBA00023277"/>
    </source>
</evidence>
<evidence type="ECO:0000313" key="12">
    <source>
        <dbReference type="Proteomes" id="UP000239480"/>
    </source>
</evidence>
<keyword evidence="6 10" id="KW-0808">Transferase</keyword>
<reference evidence="11 12" key="1">
    <citation type="submission" date="2018-03" db="EMBL/GenBank/DDBJ databases">
        <title>Genomic Encyclopedia of Archaeal and Bacterial Type Strains, Phase II (KMG-II): from individual species to whole genera.</title>
        <authorList>
            <person name="Goeker M."/>
        </authorList>
    </citation>
    <scope>NUCLEOTIDE SEQUENCE [LARGE SCALE GENOMIC DNA]</scope>
    <source>
        <strain evidence="11 12">DSM 29328</strain>
    </source>
</reference>
<dbReference type="EMBL" id="PVTD01000001">
    <property type="protein sequence ID" value="PRY26059.1"/>
    <property type="molecule type" value="Genomic_DNA"/>
</dbReference>
<dbReference type="GO" id="GO:0005975">
    <property type="term" value="P:carbohydrate metabolic process"/>
    <property type="evidence" value="ECO:0007669"/>
    <property type="project" value="InterPro"/>
</dbReference>
<comment type="catalytic activity">
    <reaction evidence="1 10">
        <text>Transfers a segment of a (1-&gt;4)-alpha-D-glucan to a new position in an acceptor, which may be glucose or a (1-&gt;4)-alpha-D-glucan.</text>
        <dbReference type="EC" id="2.4.1.25"/>
    </reaction>
</comment>
<organism evidence="11 12">
    <name type="scientific">Aliiruegeria haliotis</name>
    <dbReference type="NCBI Taxonomy" id="1280846"/>
    <lineage>
        <taxon>Bacteria</taxon>
        <taxon>Pseudomonadati</taxon>
        <taxon>Pseudomonadota</taxon>
        <taxon>Alphaproteobacteria</taxon>
        <taxon>Rhodobacterales</taxon>
        <taxon>Roseobacteraceae</taxon>
        <taxon>Aliiruegeria</taxon>
    </lineage>
</organism>
<evidence type="ECO:0000256" key="6">
    <source>
        <dbReference type="ARBA" id="ARBA00022679"/>
    </source>
</evidence>
<keyword evidence="12" id="KW-1185">Reference proteome</keyword>
<dbReference type="GO" id="GO:0004134">
    <property type="term" value="F:4-alpha-glucanotransferase activity"/>
    <property type="evidence" value="ECO:0007669"/>
    <property type="project" value="UniProtKB-EC"/>
</dbReference>
<dbReference type="OrthoDB" id="9763489at2"/>
<dbReference type="InterPro" id="IPR017853">
    <property type="entry name" value="GH"/>
</dbReference>
<dbReference type="EC" id="2.4.1.25" evidence="3 10"/>
<sequence length="639" mass="69651">MTSALKELAHLAGIHHDYWDQTGTRVETSEATARALLAAMNLPAATDAEAETTLARFKAAEAARPLPRWLILEPGEISRHPLSHEVLAARLRLEDGIEMRLHPGETLTLPELPLGIHHLDLDGHGTTLLVAPRSLPLPERNWGVTLPLYGLRTPKEGGLGDYADLANSVRAIGKHGASFVGLNPVHAGFPNDPNAFSPYSPSHRRRLATIHIAVPGQRLNSSGTLIDYPGTVAAHREAMEAAFAKFDAGGGNPAFDDYVAREGASLRRFATYQALADVHGPYWGGWPETLRDFASPEVAAFRDANADAVRFHAWLQWMAETQLAEVAAIAKAAGMRYGLYLDLAVGTHPHGAETWSEGPSFASGVSLGAPPDAFSPDGQVWALAPFNPHALAEMGFRPFAETIRKQFRFAGLLRIDHVLGFERAFWAPDDRTIPGAYVAMPRDALLAIVRIEASRVGAAVVGEDLGNIPDGLQAALAESGILGCRVAMFEQQHHGTFRPPEDYTEAALASFGTHDLPTWRGWRSARDVTIRHELGILNDTDHLNGLDWRKGEVEGFDRIAENADDDPDAMHRFLGNVKSRLVAIQLEDLLGLVEQANLPGTVEVHPNWRRRLPVAVTELADHPALPHVAQIMKETGRQE</sequence>
<keyword evidence="5 10" id="KW-0328">Glycosyltransferase</keyword>
<dbReference type="PANTHER" id="PTHR32438">
    <property type="entry name" value="4-ALPHA-GLUCANOTRANSFERASE DPE1, CHLOROPLASTIC/AMYLOPLASTIC"/>
    <property type="match status" value="1"/>
</dbReference>
<proteinExistence type="inferred from homology"/>
<evidence type="ECO:0000256" key="4">
    <source>
        <dbReference type="ARBA" id="ARBA00020295"/>
    </source>
</evidence>
<keyword evidence="7 10" id="KW-0119">Carbohydrate metabolism</keyword>
<evidence type="ECO:0000313" key="11">
    <source>
        <dbReference type="EMBL" id="PRY26059.1"/>
    </source>
</evidence>
<dbReference type="SUPFAM" id="SSF51445">
    <property type="entry name" value="(Trans)glycosidases"/>
    <property type="match status" value="1"/>
</dbReference>
<dbReference type="InterPro" id="IPR003385">
    <property type="entry name" value="Glyco_hydro_77"/>
</dbReference>
<dbReference type="AlphaFoldDB" id="A0A2T0RXZ5"/>
<dbReference type="Pfam" id="PF02446">
    <property type="entry name" value="Glyco_hydro_77"/>
    <property type="match status" value="1"/>
</dbReference>
<evidence type="ECO:0000256" key="2">
    <source>
        <dbReference type="ARBA" id="ARBA00005684"/>
    </source>
</evidence>